<dbReference type="Proteomes" id="UP000682733">
    <property type="component" value="Unassembled WGS sequence"/>
</dbReference>
<evidence type="ECO:0000313" key="4">
    <source>
        <dbReference type="EMBL" id="CAF4145548.1"/>
    </source>
</evidence>
<proteinExistence type="predicted"/>
<dbReference type="EMBL" id="CAJOBA010006726">
    <property type="protein sequence ID" value="CAF3781204.1"/>
    <property type="molecule type" value="Genomic_DNA"/>
</dbReference>
<dbReference type="EMBL" id="CAJNOQ010012858">
    <property type="protein sequence ID" value="CAF1309367.1"/>
    <property type="molecule type" value="Genomic_DNA"/>
</dbReference>
<evidence type="ECO:0000313" key="3">
    <source>
        <dbReference type="EMBL" id="CAF3781204.1"/>
    </source>
</evidence>
<comment type="caution">
    <text evidence="2">The sequence shown here is derived from an EMBL/GenBank/DDBJ whole genome shotgun (WGS) entry which is preliminary data.</text>
</comment>
<keyword evidence="5" id="KW-1185">Reference proteome</keyword>
<dbReference type="Proteomes" id="UP000663829">
    <property type="component" value="Unassembled WGS sequence"/>
</dbReference>
<organism evidence="2 5">
    <name type="scientific">Didymodactylos carnosus</name>
    <dbReference type="NCBI Taxonomy" id="1234261"/>
    <lineage>
        <taxon>Eukaryota</taxon>
        <taxon>Metazoa</taxon>
        <taxon>Spiralia</taxon>
        <taxon>Gnathifera</taxon>
        <taxon>Rotifera</taxon>
        <taxon>Eurotatoria</taxon>
        <taxon>Bdelloidea</taxon>
        <taxon>Philodinida</taxon>
        <taxon>Philodinidae</taxon>
        <taxon>Didymodactylos</taxon>
    </lineage>
</organism>
<dbReference type="EMBL" id="CAJOBC010041636">
    <property type="protein sequence ID" value="CAF4145548.1"/>
    <property type="molecule type" value="Genomic_DNA"/>
</dbReference>
<evidence type="ECO:0000313" key="1">
    <source>
        <dbReference type="EMBL" id="CAF1012260.1"/>
    </source>
</evidence>
<dbReference type="Proteomes" id="UP000677228">
    <property type="component" value="Unassembled WGS sequence"/>
</dbReference>
<protein>
    <submittedName>
        <fullName evidence="2">Uncharacterized protein</fullName>
    </submittedName>
</protein>
<name>A0A815EEL6_9BILA</name>
<evidence type="ECO:0000313" key="2">
    <source>
        <dbReference type="EMBL" id="CAF1309367.1"/>
    </source>
</evidence>
<accession>A0A815EEL6</accession>
<reference evidence="2" key="1">
    <citation type="submission" date="2021-02" db="EMBL/GenBank/DDBJ databases">
        <authorList>
            <person name="Nowell W R."/>
        </authorList>
    </citation>
    <scope>NUCLEOTIDE SEQUENCE</scope>
</reference>
<sequence length="377" mass="39376">MNTLTCPNNAITALPQFYNNIGTSDTNHTANFDGDSNSYSAQALAAVNITPGATIQHNGVHFVWPSSAPGTNNNVQANGQVINTTGTTGCTLGFLGAGTNGPQNGAIMVTYNDSATQTFQLTLNDWFFNTPSDGTDILATTLLNKCANAFVINPTKTIQTITLPVREKLHIFAIGTTCLPGGLKCTSNAASTALSQFYNNIGTSDTNHTADFDGTHDSYSAQALAAVNITPGATIQHNGVYFVWPSSAPGTNNNVKANGQVINTTGLMGCTLGFLGAGAPGEQGGSVIVTYNDSATQTFRLTFNDWYSNSPASGTDILATTTWNTCSNGVCTPGNHQVSIYYSGFAINPTKTIQTITLPVNTNLHIFAIGTTCLPGS</sequence>
<evidence type="ECO:0000313" key="5">
    <source>
        <dbReference type="Proteomes" id="UP000663829"/>
    </source>
</evidence>
<dbReference type="OrthoDB" id="6039950at2759"/>
<gene>
    <name evidence="2" type="ORF">GPM918_LOCUS28917</name>
    <name evidence="1" type="ORF">OVA965_LOCUS15102</name>
    <name evidence="4" type="ORF">SRO942_LOCUS29455</name>
    <name evidence="3" type="ORF">TMI583_LOCUS15111</name>
</gene>
<dbReference type="EMBL" id="CAJNOK010006716">
    <property type="protein sequence ID" value="CAF1012260.1"/>
    <property type="molecule type" value="Genomic_DNA"/>
</dbReference>
<dbReference type="Proteomes" id="UP000681722">
    <property type="component" value="Unassembled WGS sequence"/>
</dbReference>
<dbReference type="AlphaFoldDB" id="A0A815EEL6"/>